<dbReference type="Pfam" id="PF00501">
    <property type="entry name" value="AMP-binding"/>
    <property type="match status" value="1"/>
</dbReference>
<evidence type="ECO:0000256" key="1">
    <source>
        <dbReference type="ARBA" id="ARBA00022450"/>
    </source>
</evidence>
<dbReference type="PANTHER" id="PTHR43439:SF2">
    <property type="entry name" value="ENZYME, PUTATIVE (JCVI)-RELATED"/>
    <property type="match status" value="1"/>
</dbReference>
<dbReference type="SUPFAM" id="SSF51735">
    <property type="entry name" value="NAD(P)-binding Rossmann-fold domains"/>
    <property type="match status" value="1"/>
</dbReference>
<feature type="region of interest" description="Disordered" evidence="3">
    <location>
        <begin position="973"/>
        <end position="996"/>
    </location>
</feature>
<dbReference type="InterPro" id="IPR042099">
    <property type="entry name" value="ANL_N_sf"/>
</dbReference>
<keyword evidence="2" id="KW-0597">Phosphoprotein</keyword>
<dbReference type="InterPro" id="IPR009081">
    <property type="entry name" value="PP-bd_ACP"/>
</dbReference>
<dbReference type="SUPFAM" id="SSF56801">
    <property type="entry name" value="Acetyl-CoA synthetase-like"/>
    <property type="match status" value="1"/>
</dbReference>
<organism evidence="5 6">
    <name type="scientific">Apiospora saccharicola</name>
    <dbReference type="NCBI Taxonomy" id="335842"/>
    <lineage>
        <taxon>Eukaryota</taxon>
        <taxon>Fungi</taxon>
        <taxon>Dikarya</taxon>
        <taxon>Ascomycota</taxon>
        <taxon>Pezizomycotina</taxon>
        <taxon>Sordariomycetes</taxon>
        <taxon>Xylariomycetidae</taxon>
        <taxon>Amphisphaeriales</taxon>
        <taxon>Apiosporaceae</taxon>
        <taxon>Apiospora</taxon>
    </lineage>
</organism>
<sequence>MAKVGDNGAISKRHRTLLSRMVDQVASDDPDAVYGMWPVVPTSYEAGFRTVTYSQLANVVNGLAWWLIENLGGPGRDNEVVAYVGPNDVRIPALGFATVKAGYTLFLTSPRNSAEAHRSLFESLQCKTLLTPEPVPPAAHPILETVAPRHLTIPSVDDLLQTVSPPYEYWKTLEEGMQDPVMTIHTSGSTGIPKPLIWTQETLFRHQNACSCPAPEGVTSLESLYLGKRVLICMPRLLADILPLLRGAGWGQTLFYAVPFGNTVIAPAAAAIVTAQGLVDALEQTPADIALLVPSVVAELAQNPDLLRYCAQHLELIVYIGGDLPQQVGDIVAAEMPLRCQFGASEMGMPPQLIPAELDPGKDWKYIRFHPCVGAVFDNVDDNLYELVIKRKESLASTQPTFTIRGKEDLQEYRTRDLFAPHPTVPDAWTWQARADDIVVFLNGEKTNPISMEHHIVAKNPGLVSGALVIGTHRFQAALLIEPVMPVRTAAEQADLIERVWPSIEEANRVAPAHARVEKPLVSVTAPDRPLVRAGKGTLQRGASVALYEADINVLYENADAGGEGAGVGKDDEDEAPTIDEILGDVGLATQRIRDAVLSITDWPTLEDSEGFFERGMDSLQALRLTRALRRALHRPDLGLSTIYQSPTASELAAALTAAESGSKFKDEKYLMQLLLLEYYQVAHNIRVPEPSATRTNKDDGPIDVILTGSTGTLGTMILLALLNRKGIGHVFCLNRRPDGGRAAQQKKWAGLDADASMLAEEEGRVTFLHADLARPDLGLDSTTYEMLRSRVRLVVHSAWPINFNLTLSAFEPQLSGLLNLVSLAAAAAPRPARFLFISSIGAVAAASSGPAPEAIVESLDAAHANGYSRSKLLSEQLCDTANRRSGTPISIARVGQVAGPVKDNGGGNSTMIWSRSEWLPSLVISSFRLGCLPSDLGQRFSLVDWMPSNLAAEAVVDLAVADADLLSSLPSAAPSTQVRRSRSGGNGKGADVFNLRNPTTTTWDELIPAVQEAARMRLGRELDVVPPEFWLQRLEQSGEKNDDDDMASNPAIKLLAFYREGLWADGPVAEPMAVERSKGASATLRDMPAIQSDWMRGWVEDWLGSSD</sequence>
<dbReference type="InterPro" id="IPR020806">
    <property type="entry name" value="PKS_PP-bd"/>
</dbReference>
<evidence type="ECO:0000259" key="4">
    <source>
        <dbReference type="PROSITE" id="PS50075"/>
    </source>
</evidence>
<dbReference type="PANTHER" id="PTHR43439">
    <property type="entry name" value="PHENYLACETATE-COENZYME A LIGASE"/>
    <property type="match status" value="1"/>
</dbReference>
<keyword evidence="1" id="KW-0596">Phosphopantetheine</keyword>
<protein>
    <submittedName>
        <fullName evidence="5">NRPS-like enzyme</fullName>
    </submittedName>
</protein>
<dbReference type="SMART" id="SM00823">
    <property type="entry name" value="PKS_PP"/>
    <property type="match status" value="1"/>
</dbReference>
<evidence type="ECO:0000313" key="5">
    <source>
        <dbReference type="EMBL" id="KAK8071805.1"/>
    </source>
</evidence>
<proteinExistence type="predicted"/>
<dbReference type="Pfam" id="PF07993">
    <property type="entry name" value="NAD_binding_4"/>
    <property type="match status" value="1"/>
</dbReference>
<keyword evidence="6" id="KW-1185">Reference proteome</keyword>
<feature type="domain" description="Carrier" evidence="4">
    <location>
        <begin position="584"/>
        <end position="660"/>
    </location>
</feature>
<dbReference type="Gene3D" id="3.40.50.720">
    <property type="entry name" value="NAD(P)-binding Rossmann-like Domain"/>
    <property type="match status" value="1"/>
</dbReference>
<dbReference type="SUPFAM" id="SSF47336">
    <property type="entry name" value="ACP-like"/>
    <property type="match status" value="1"/>
</dbReference>
<evidence type="ECO:0000256" key="2">
    <source>
        <dbReference type="ARBA" id="ARBA00022553"/>
    </source>
</evidence>
<dbReference type="InterPro" id="IPR051414">
    <property type="entry name" value="Adenylate-forming_Reductase"/>
</dbReference>
<evidence type="ECO:0000313" key="6">
    <source>
        <dbReference type="Proteomes" id="UP001446871"/>
    </source>
</evidence>
<dbReference type="InterPro" id="IPR013120">
    <property type="entry name" value="FAR_NAD-bd"/>
</dbReference>
<accession>A0ABR1VKP2</accession>
<name>A0ABR1VKP2_9PEZI</name>
<dbReference type="Proteomes" id="UP001446871">
    <property type="component" value="Unassembled WGS sequence"/>
</dbReference>
<evidence type="ECO:0000256" key="3">
    <source>
        <dbReference type="SAM" id="MobiDB-lite"/>
    </source>
</evidence>
<dbReference type="InterPro" id="IPR000873">
    <property type="entry name" value="AMP-dep_synth/lig_dom"/>
</dbReference>
<comment type="caution">
    <text evidence="5">The sequence shown here is derived from an EMBL/GenBank/DDBJ whole genome shotgun (WGS) entry which is preliminary data.</text>
</comment>
<dbReference type="Gene3D" id="1.10.1200.10">
    <property type="entry name" value="ACP-like"/>
    <property type="match status" value="1"/>
</dbReference>
<dbReference type="InterPro" id="IPR036736">
    <property type="entry name" value="ACP-like_sf"/>
</dbReference>
<dbReference type="Pfam" id="PF23562">
    <property type="entry name" value="AMP-binding_C_3"/>
    <property type="match status" value="1"/>
</dbReference>
<dbReference type="PROSITE" id="PS50075">
    <property type="entry name" value="CARRIER"/>
    <property type="match status" value="1"/>
</dbReference>
<dbReference type="InterPro" id="IPR036291">
    <property type="entry name" value="NAD(P)-bd_dom_sf"/>
</dbReference>
<gene>
    <name evidence="5" type="ORF">PG996_005153</name>
</gene>
<dbReference type="Gene3D" id="3.40.50.12780">
    <property type="entry name" value="N-terminal domain of ligase-like"/>
    <property type="match status" value="1"/>
</dbReference>
<reference evidence="5 6" key="1">
    <citation type="submission" date="2023-01" db="EMBL/GenBank/DDBJ databases">
        <title>Analysis of 21 Apiospora genomes using comparative genomics revels a genus with tremendous synthesis potential of carbohydrate active enzymes and secondary metabolites.</title>
        <authorList>
            <person name="Sorensen T."/>
        </authorList>
    </citation>
    <scope>NUCLEOTIDE SEQUENCE [LARGE SCALE GENOMIC DNA]</scope>
    <source>
        <strain evidence="5 6">CBS 83171</strain>
    </source>
</reference>
<dbReference type="EMBL" id="JAQQWM010000003">
    <property type="protein sequence ID" value="KAK8071805.1"/>
    <property type="molecule type" value="Genomic_DNA"/>
</dbReference>
<dbReference type="Pfam" id="PF00550">
    <property type="entry name" value="PP-binding"/>
    <property type="match status" value="1"/>
</dbReference>